<name>A0A9X4G3I5_ACTEU</name>
<dbReference type="AlphaFoldDB" id="A0A9X4G3I5"/>
<protein>
    <submittedName>
        <fullName evidence="1">Uncharacterized protein</fullName>
    </submittedName>
</protein>
<sequence length="81" mass="9271">MAITMRFWLISDLHGCLCRRLIMALLSNHKFVIRQSGAVFTLHRKVKSSCGDVLDEVLVGTFLKLDNAISKFFQQSNICKR</sequence>
<proteinExistence type="predicted"/>
<organism evidence="1 2">
    <name type="scientific">Actinobacillus equuli subsp. equuli</name>
    <dbReference type="NCBI Taxonomy" id="202947"/>
    <lineage>
        <taxon>Bacteria</taxon>
        <taxon>Pseudomonadati</taxon>
        <taxon>Pseudomonadota</taxon>
        <taxon>Gammaproteobacteria</taxon>
        <taxon>Pasteurellales</taxon>
        <taxon>Pasteurellaceae</taxon>
        <taxon>Actinobacillus</taxon>
    </lineage>
</organism>
<gene>
    <name evidence="1" type="ORF">OQ257_05515</name>
</gene>
<reference evidence="1" key="2">
    <citation type="journal article" date="2023" name="Pathogens">
        <title>Pathological Features and Genomic Characterization of an Actinobacillus equuli subsp. equuli Bearing Unique Virulence-Associated Genes from an Adult Horse with Pleuropneumonia.</title>
        <authorList>
            <person name="Kamali M."/>
            <person name="Carossino M."/>
            <person name="Del Piero F."/>
            <person name="Peak L."/>
            <person name="Mitchell M.S."/>
            <person name="Willette J."/>
            <person name="Baker R."/>
            <person name="Li F."/>
            <person name="Kenez A."/>
            <person name="Balasuriya U.B.R."/>
            <person name="Go Y.Y."/>
        </authorList>
    </citation>
    <scope>NUCLEOTIDE SEQUENCE</scope>
    <source>
        <strain evidence="1">4524</strain>
    </source>
</reference>
<evidence type="ECO:0000313" key="2">
    <source>
        <dbReference type="Proteomes" id="UP001142444"/>
    </source>
</evidence>
<dbReference type="RefSeq" id="WP_275217742.1">
    <property type="nucleotide sequence ID" value="NZ_JAPHVQ010000004.1"/>
</dbReference>
<dbReference type="Proteomes" id="UP001142444">
    <property type="component" value="Unassembled WGS sequence"/>
</dbReference>
<reference evidence="1" key="1">
    <citation type="submission" date="2022-11" db="EMBL/GenBank/DDBJ databases">
        <authorList>
            <person name="Kamali M."/>
            <person name="Peak L."/>
            <person name="Go Y.Y."/>
            <person name="Balasuriya U.B.R."/>
            <person name="Carossino M."/>
        </authorList>
    </citation>
    <scope>NUCLEOTIDE SEQUENCE</scope>
    <source>
        <strain evidence="1">4524</strain>
    </source>
</reference>
<comment type="caution">
    <text evidence="1">The sequence shown here is derived from an EMBL/GenBank/DDBJ whole genome shotgun (WGS) entry which is preliminary data.</text>
</comment>
<keyword evidence="2" id="KW-1185">Reference proteome</keyword>
<evidence type="ECO:0000313" key="1">
    <source>
        <dbReference type="EMBL" id="MDE8034621.1"/>
    </source>
</evidence>
<accession>A0A9X4G3I5</accession>
<dbReference type="EMBL" id="JAPHVQ010000004">
    <property type="protein sequence ID" value="MDE8034621.1"/>
    <property type="molecule type" value="Genomic_DNA"/>
</dbReference>